<protein>
    <submittedName>
        <fullName evidence="7">Gliomedin</fullName>
    </submittedName>
</protein>
<dbReference type="OMA" id="YIYDHGY"/>
<dbReference type="SUPFAM" id="SSF63829">
    <property type="entry name" value="Calcium-dependent phosphotriesterase"/>
    <property type="match status" value="1"/>
</dbReference>
<comment type="caution">
    <text evidence="3">Lacks conserved residue(s) required for the propagation of feature annotation.</text>
</comment>
<dbReference type="GeneTree" id="ENSGT00940000158020"/>
<dbReference type="AlphaFoldDB" id="A0A671XZ54"/>
<feature type="region of interest" description="Disordered" evidence="4">
    <location>
        <begin position="110"/>
        <end position="141"/>
    </location>
</feature>
<evidence type="ECO:0000256" key="3">
    <source>
        <dbReference type="PROSITE-ProRule" id="PRU00446"/>
    </source>
</evidence>
<name>A0A671XZ54_SPAAU</name>
<feature type="compositionally biased region" description="Pro residues" evidence="4">
    <location>
        <begin position="114"/>
        <end position="135"/>
    </location>
</feature>
<reference evidence="7" key="1">
    <citation type="submission" date="2021-04" db="EMBL/GenBank/DDBJ databases">
        <authorList>
            <consortium name="Wellcome Sanger Institute Data Sharing"/>
        </authorList>
    </citation>
    <scope>NUCLEOTIDE SEQUENCE [LARGE SCALE GENOMIC DNA]</scope>
</reference>
<keyword evidence="2" id="KW-0964">Secreted</keyword>
<dbReference type="Gene3D" id="1.20.5.320">
    <property type="entry name" value="6-Phosphogluconate Dehydrogenase, domain 3"/>
    <property type="match status" value="1"/>
</dbReference>
<dbReference type="InParanoid" id="A0A671XZ54"/>
<evidence type="ECO:0000256" key="1">
    <source>
        <dbReference type="ARBA" id="ARBA00004613"/>
    </source>
</evidence>
<dbReference type="GO" id="GO:0007165">
    <property type="term" value="P:signal transduction"/>
    <property type="evidence" value="ECO:0007669"/>
    <property type="project" value="TreeGrafter"/>
</dbReference>
<dbReference type="PROSITE" id="PS51132">
    <property type="entry name" value="OLF"/>
    <property type="match status" value="1"/>
</dbReference>
<feature type="chain" id="PRO_5025426545" evidence="5">
    <location>
        <begin position="25"/>
        <end position="413"/>
    </location>
</feature>
<feature type="signal peptide" evidence="5">
    <location>
        <begin position="1"/>
        <end position="24"/>
    </location>
</feature>
<dbReference type="InterPro" id="IPR003112">
    <property type="entry name" value="Olfac-like_dom"/>
</dbReference>
<accession>A0A671XZ54</accession>
<comment type="subcellular location">
    <subcellularLocation>
        <location evidence="1">Secreted</location>
    </subcellularLocation>
</comment>
<dbReference type="Pfam" id="PF02191">
    <property type="entry name" value="OLF"/>
    <property type="match status" value="1"/>
</dbReference>
<dbReference type="GO" id="GO:0005615">
    <property type="term" value="C:extracellular space"/>
    <property type="evidence" value="ECO:0007669"/>
    <property type="project" value="TreeGrafter"/>
</dbReference>
<dbReference type="Ensembl" id="ENSSAUT00010056946.1">
    <property type="protein sequence ID" value="ENSSAUP00010054186.1"/>
    <property type="gene ID" value="ENSSAUG00010022349.1"/>
</dbReference>
<feature type="domain" description="Olfactomedin-like" evidence="6">
    <location>
        <begin position="174"/>
        <end position="413"/>
    </location>
</feature>
<dbReference type="SMART" id="SM00284">
    <property type="entry name" value="OLF"/>
    <property type="match status" value="1"/>
</dbReference>
<evidence type="ECO:0000313" key="8">
    <source>
        <dbReference type="Proteomes" id="UP000472265"/>
    </source>
</evidence>
<dbReference type="PANTHER" id="PTHR23192:SF85">
    <property type="entry name" value="GLIOMEDIN"/>
    <property type="match status" value="1"/>
</dbReference>
<evidence type="ECO:0000256" key="4">
    <source>
        <dbReference type="SAM" id="MobiDB-lite"/>
    </source>
</evidence>
<gene>
    <name evidence="7" type="primary">GLDN</name>
</gene>
<keyword evidence="5" id="KW-0732">Signal</keyword>
<reference evidence="7" key="3">
    <citation type="submission" date="2025-09" db="UniProtKB">
        <authorList>
            <consortium name="Ensembl"/>
        </authorList>
    </citation>
    <scope>IDENTIFICATION</scope>
</reference>
<evidence type="ECO:0000256" key="2">
    <source>
        <dbReference type="ARBA" id="ARBA00022525"/>
    </source>
</evidence>
<dbReference type="PANTHER" id="PTHR23192">
    <property type="entry name" value="OLFACTOMEDIN-RELATED"/>
    <property type="match status" value="1"/>
</dbReference>
<organism evidence="7 8">
    <name type="scientific">Sparus aurata</name>
    <name type="common">Gilthead sea bream</name>
    <dbReference type="NCBI Taxonomy" id="8175"/>
    <lineage>
        <taxon>Eukaryota</taxon>
        <taxon>Metazoa</taxon>
        <taxon>Chordata</taxon>
        <taxon>Craniata</taxon>
        <taxon>Vertebrata</taxon>
        <taxon>Euteleostomi</taxon>
        <taxon>Actinopterygii</taxon>
        <taxon>Neopterygii</taxon>
        <taxon>Teleostei</taxon>
        <taxon>Neoteleostei</taxon>
        <taxon>Acanthomorphata</taxon>
        <taxon>Eupercaria</taxon>
        <taxon>Spariformes</taxon>
        <taxon>Sparidae</taxon>
        <taxon>Sparus</taxon>
    </lineage>
</organism>
<dbReference type="Proteomes" id="UP000472265">
    <property type="component" value="Chromosome 4"/>
</dbReference>
<dbReference type="InterPro" id="IPR050605">
    <property type="entry name" value="Olfactomedin-like_domain"/>
</dbReference>
<keyword evidence="8" id="KW-1185">Reference proteome</keyword>
<proteinExistence type="predicted"/>
<evidence type="ECO:0000313" key="7">
    <source>
        <dbReference type="Ensembl" id="ENSSAUP00010054186.1"/>
    </source>
</evidence>
<sequence length="413" mass="45412">MDRSAVIVFIFSLQIKLLIDICNSTKGVCIADFLCDCTAGLPGADGLPGYNGTDGSPGLNGLPGADGKRGKKGEGMVRLYFGLTHHSFVLLPQALMAILVENHWHNVTVKGLSPPGPPGPPGPMGPPGPPGPQGPPRTRHHRANLQARSVSTVHVRYFLCVKHLSFSLSLSPPECIIKSLINPRNVAKMESTFGTWMKDTARLNDERIWVAEHFSGGLVIENSKDINLDRMSRLCFYQGCGHTVHNGSFYYHIAGTSSIGRFDFETKRLHTLTIDNALHHSLAYLLHNSKTYFKLAADENGLWLIFASSLDETITVAQLDQKTFSVTSYVNTTYPRTKAGNAFIACGVLYVTDTKDTRVTFAFDLLKGKPVNVTFDLRSPGGVLAMLSYSPKDRHLYVWDHGYVKLHVTIEQS</sequence>
<dbReference type="GO" id="GO:0009986">
    <property type="term" value="C:cell surface"/>
    <property type="evidence" value="ECO:0007669"/>
    <property type="project" value="TreeGrafter"/>
</dbReference>
<evidence type="ECO:0000259" key="6">
    <source>
        <dbReference type="PROSITE" id="PS51132"/>
    </source>
</evidence>
<evidence type="ECO:0000256" key="5">
    <source>
        <dbReference type="SAM" id="SignalP"/>
    </source>
</evidence>
<reference evidence="7" key="2">
    <citation type="submission" date="2025-08" db="UniProtKB">
        <authorList>
            <consortium name="Ensembl"/>
        </authorList>
    </citation>
    <scope>IDENTIFICATION</scope>
</reference>